<organism evidence="1 2">
    <name type="scientific">Muricoccus vinaceus</name>
    <dbReference type="NCBI Taxonomy" id="424704"/>
    <lineage>
        <taxon>Bacteria</taxon>
        <taxon>Pseudomonadati</taxon>
        <taxon>Pseudomonadota</taxon>
        <taxon>Alphaproteobacteria</taxon>
        <taxon>Acetobacterales</taxon>
        <taxon>Roseomonadaceae</taxon>
        <taxon>Muricoccus</taxon>
    </lineage>
</organism>
<reference evidence="1 2" key="1">
    <citation type="submission" date="2024-09" db="EMBL/GenBank/DDBJ databases">
        <authorList>
            <person name="Sun Q."/>
            <person name="Mori K."/>
        </authorList>
    </citation>
    <scope>NUCLEOTIDE SEQUENCE [LARGE SCALE GENOMIC DNA]</scope>
    <source>
        <strain evidence="1 2">CCM 7468</strain>
    </source>
</reference>
<dbReference type="RefSeq" id="WP_377050212.1">
    <property type="nucleotide sequence ID" value="NZ_JBHLVZ010000023.1"/>
</dbReference>
<proteinExistence type="predicted"/>
<gene>
    <name evidence="1" type="ORF">ACFFIC_11010</name>
</gene>
<comment type="caution">
    <text evidence="1">The sequence shown here is derived from an EMBL/GenBank/DDBJ whole genome shotgun (WGS) entry which is preliminary data.</text>
</comment>
<keyword evidence="2" id="KW-1185">Reference proteome</keyword>
<accession>A0ABV6ITX5</accession>
<evidence type="ECO:0000313" key="2">
    <source>
        <dbReference type="Proteomes" id="UP001589789"/>
    </source>
</evidence>
<protein>
    <submittedName>
        <fullName evidence="1">Uncharacterized protein</fullName>
    </submittedName>
</protein>
<name>A0ABV6ITX5_9PROT</name>
<sequence>MLRYSFLPSDYNPMVLLLGEAEDLRLLGGTLRHFAAEPREARFEELGFATPDGGTTILLRPASDRAGMRRTGEGEALEWLLSPDQARAFAEQLYTLASPDSPAGSEMLGPDAANAREGIPVKASRGEFSDSFLVSER</sequence>
<dbReference type="Proteomes" id="UP001589789">
    <property type="component" value="Unassembled WGS sequence"/>
</dbReference>
<evidence type="ECO:0000313" key="1">
    <source>
        <dbReference type="EMBL" id="MFC0386068.1"/>
    </source>
</evidence>
<dbReference type="EMBL" id="JBHLVZ010000023">
    <property type="protein sequence ID" value="MFC0386068.1"/>
    <property type="molecule type" value="Genomic_DNA"/>
</dbReference>